<sequence>MPGVISTGLGEVARYDGSATHIGSRCRLSPAVFNSFFELKVEHHHR</sequence>
<evidence type="ECO:0000313" key="1">
    <source>
        <dbReference type="EMBL" id="ACY83280.1"/>
    </source>
</evidence>
<proteinExistence type="predicted"/>
<dbReference type="KEGG" id="etr:ETAE_0433"/>
<reference evidence="1 2" key="1">
    <citation type="journal article" date="2009" name="PLoS ONE">
        <title>Genome sequence of the versatile fish pathogen Edwardsiella tarda provides insights into its adaptation to broad host ranges and intracellular niches.</title>
        <authorList>
            <person name="Wang Q."/>
            <person name="Yang M."/>
            <person name="Xiao J."/>
            <person name="Wu H."/>
            <person name="Wang X."/>
            <person name="Lv Y."/>
            <person name="Xu L."/>
            <person name="Zheng H."/>
            <person name="Wang S."/>
            <person name="Zhao G."/>
            <person name="Liu Q."/>
            <person name="Zhang Y."/>
        </authorList>
    </citation>
    <scope>NUCLEOTIDE SEQUENCE [LARGE SCALE GENOMIC DNA]</scope>
    <source>
        <strain evidence="2">EIB202 / CCTCC M208068</strain>
    </source>
</reference>
<accession>A0AAU8P279</accession>
<keyword evidence="2" id="KW-1185">Reference proteome</keyword>
<name>A0AAU8P279_EDWPI</name>
<dbReference type="Proteomes" id="UP000002634">
    <property type="component" value="Chromosome"/>
</dbReference>
<protein>
    <submittedName>
        <fullName evidence="1">Uncharacterized protein</fullName>
    </submittedName>
</protein>
<organism evidence="1 2">
    <name type="scientific">Edwardsiella piscicida</name>
    <dbReference type="NCBI Taxonomy" id="1263550"/>
    <lineage>
        <taxon>Bacteria</taxon>
        <taxon>Pseudomonadati</taxon>
        <taxon>Pseudomonadota</taxon>
        <taxon>Gammaproteobacteria</taxon>
        <taxon>Enterobacterales</taxon>
        <taxon>Hafniaceae</taxon>
        <taxon>Edwardsiella</taxon>
    </lineage>
</organism>
<dbReference type="AlphaFoldDB" id="A0AAU8P279"/>
<evidence type="ECO:0000313" key="2">
    <source>
        <dbReference type="Proteomes" id="UP000002634"/>
    </source>
</evidence>
<gene>
    <name evidence="1" type="ordered locus">ETAE_0433</name>
</gene>
<dbReference type="EMBL" id="CP001135">
    <property type="protein sequence ID" value="ACY83280.1"/>
    <property type="molecule type" value="Genomic_DNA"/>
</dbReference>